<dbReference type="Gene3D" id="3.30.460.10">
    <property type="entry name" value="Beta Polymerase, domain 2"/>
    <property type="match status" value="1"/>
</dbReference>
<dbReference type="RefSeq" id="WP_188815686.1">
    <property type="nucleotide sequence ID" value="NZ_BMHT01000007.1"/>
</dbReference>
<keyword evidence="2" id="KW-1185">Reference proteome</keyword>
<dbReference type="Pfam" id="PF04229">
    <property type="entry name" value="GrpB"/>
    <property type="match status" value="1"/>
</dbReference>
<evidence type="ECO:0008006" key="3">
    <source>
        <dbReference type="Google" id="ProtNLM"/>
    </source>
</evidence>
<dbReference type="Proteomes" id="UP000632273">
    <property type="component" value="Unassembled WGS sequence"/>
</dbReference>
<protein>
    <recommendedName>
        <fullName evidence="3">GrpB family protein</fullName>
    </recommendedName>
</protein>
<dbReference type="PANTHER" id="PTHR34822">
    <property type="entry name" value="GRPB DOMAIN PROTEIN (AFU_ORTHOLOGUE AFUA_1G01530)"/>
    <property type="match status" value="1"/>
</dbReference>
<dbReference type="SUPFAM" id="SSF81301">
    <property type="entry name" value="Nucleotidyltransferase"/>
    <property type="match status" value="1"/>
</dbReference>
<proteinExistence type="predicted"/>
<evidence type="ECO:0000313" key="2">
    <source>
        <dbReference type="Proteomes" id="UP000632273"/>
    </source>
</evidence>
<dbReference type="PANTHER" id="PTHR34822:SF1">
    <property type="entry name" value="GRPB FAMILY PROTEIN"/>
    <property type="match status" value="1"/>
</dbReference>
<dbReference type="EMBL" id="BMHT01000007">
    <property type="protein sequence ID" value="GGF23297.1"/>
    <property type="molecule type" value="Genomic_DNA"/>
</dbReference>
<gene>
    <name evidence="1" type="ORF">GCM10011383_38680</name>
</gene>
<sequence length="174" mass="19187">MRKIEIVEYNPSWPTAFQELAQVYAAALGEWLIGIEHVGSTAVPGLAAKPVIDIDLVIQDQAVLPVLVAPLAALGYQHLGNRGVKEREAFKQLDENAPYTTPKRTWPAHHLYVCLAAGAGLTNHLSLRNYLRTHPEQAQAYAALKRDLARRFPYASEQYVEGKTTFIGNIIGNG</sequence>
<accession>A0ABQ1UNI4</accession>
<dbReference type="InterPro" id="IPR007344">
    <property type="entry name" value="GrpB/CoaE"/>
</dbReference>
<evidence type="ECO:0000313" key="1">
    <source>
        <dbReference type="EMBL" id="GGF23297.1"/>
    </source>
</evidence>
<dbReference type="InterPro" id="IPR043519">
    <property type="entry name" value="NT_sf"/>
</dbReference>
<reference evidence="2" key="1">
    <citation type="journal article" date="2019" name="Int. J. Syst. Evol. Microbiol.">
        <title>The Global Catalogue of Microorganisms (GCM) 10K type strain sequencing project: providing services to taxonomists for standard genome sequencing and annotation.</title>
        <authorList>
            <consortium name="The Broad Institute Genomics Platform"/>
            <consortium name="The Broad Institute Genome Sequencing Center for Infectious Disease"/>
            <person name="Wu L."/>
            <person name="Ma J."/>
        </authorList>
    </citation>
    <scope>NUCLEOTIDE SEQUENCE [LARGE SCALE GENOMIC DNA]</scope>
    <source>
        <strain evidence="2">CGMCC 1.15197</strain>
    </source>
</reference>
<comment type="caution">
    <text evidence="1">The sequence shown here is derived from an EMBL/GenBank/DDBJ whole genome shotgun (WGS) entry which is preliminary data.</text>
</comment>
<name>A0ABQ1UNI4_9BACT</name>
<organism evidence="1 2">
    <name type="scientific">Hymenobacter cavernae</name>
    <dbReference type="NCBI Taxonomy" id="2044852"/>
    <lineage>
        <taxon>Bacteria</taxon>
        <taxon>Pseudomonadati</taxon>
        <taxon>Bacteroidota</taxon>
        <taxon>Cytophagia</taxon>
        <taxon>Cytophagales</taxon>
        <taxon>Hymenobacteraceae</taxon>
        <taxon>Hymenobacter</taxon>
    </lineage>
</organism>